<protein>
    <submittedName>
        <fullName evidence="2">Lactate utilization protein</fullName>
    </submittedName>
</protein>
<dbReference type="InterPro" id="IPR024185">
    <property type="entry name" value="FTHF_cligase-like_sf"/>
</dbReference>
<accession>A0A2N3PZR8</accession>
<dbReference type="Proteomes" id="UP000233293">
    <property type="component" value="Unassembled WGS sequence"/>
</dbReference>
<name>A0A2N3PZR8_9PROT</name>
<dbReference type="Pfam" id="PF02589">
    <property type="entry name" value="LUD_dom"/>
    <property type="match status" value="1"/>
</dbReference>
<dbReference type="EMBL" id="PIUM01000003">
    <property type="protein sequence ID" value="PKU25900.1"/>
    <property type="molecule type" value="Genomic_DNA"/>
</dbReference>
<sequence>MTWLVKGASVMSNARSAILERLRKAPKKPVPDLAPWSPYKTTTEQPLDRFRRLMGAVKGEIIDTKRADLAETLRKVLADKQAKNLLYAPNTEIGRTIDAAWATEPGPQLVAYDKPMEELKSLMINDIDAGITSTMGAIADTGSLIVWPSAEEPRLMSLVPPIHIAVLEASKMYDSFSEAVGKLGWNKKPPGNTLLISGPSKTADIEGILCFGVHGPKQLVIILITD</sequence>
<keyword evidence="3" id="KW-1185">Reference proteome</keyword>
<dbReference type="SUPFAM" id="SSF100950">
    <property type="entry name" value="NagB/RpiA/CoA transferase-like"/>
    <property type="match status" value="1"/>
</dbReference>
<dbReference type="Gene3D" id="3.40.50.10420">
    <property type="entry name" value="NagB/RpiA/CoA transferase-like"/>
    <property type="match status" value="1"/>
</dbReference>
<reference evidence="3" key="1">
    <citation type="submission" date="2017-12" db="EMBL/GenBank/DDBJ databases">
        <title>Draft genome sequence of Telmatospirillum siberiense 26-4b1T, an acidotolerant peatland alphaproteobacterium potentially involved in sulfur cycling.</title>
        <authorList>
            <person name="Hausmann B."/>
            <person name="Pjevac P."/>
            <person name="Schreck K."/>
            <person name="Herbold C.W."/>
            <person name="Daims H."/>
            <person name="Wagner M."/>
            <person name="Pester M."/>
            <person name="Loy A."/>
        </authorList>
    </citation>
    <scope>NUCLEOTIDE SEQUENCE [LARGE SCALE GENOMIC DNA]</scope>
    <source>
        <strain evidence="3">26-4b1</strain>
    </source>
</reference>
<evidence type="ECO:0000313" key="2">
    <source>
        <dbReference type="EMBL" id="PKU25900.1"/>
    </source>
</evidence>
<dbReference type="AlphaFoldDB" id="A0A2N3PZR8"/>
<dbReference type="PANTHER" id="PTHR43682:SF1">
    <property type="entry name" value="LACTATE UTILIZATION PROTEIN C"/>
    <property type="match status" value="1"/>
</dbReference>
<dbReference type="InterPro" id="IPR003741">
    <property type="entry name" value="LUD_dom"/>
</dbReference>
<evidence type="ECO:0000313" key="3">
    <source>
        <dbReference type="Proteomes" id="UP000233293"/>
    </source>
</evidence>
<organism evidence="2 3">
    <name type="scientific">Telmatospirillum siberiense</name>
    <dbReference type="NCBI Taxonomy" id="382514"/>
    <lineage>
        <taxon>Bacteria</taxon>
        <taxon>Pseudomonadati</taxon>
        <taxon>Pseudomonadota</taxon>
        <taxon>Alphaproteobacteria</taxon>
        <taxon>Rhodospirillales</taxon>
        <taxon>Rhodospirillaceae</taxon>
        <taxon>Telmatospirillum</taxon>
    </lineage>
</organism>
<gene>
    <name evidence="2" type="ORF">CWS72_04950</name>
</gene>
<dbReference type="PANTHER" id="PTHR43682">
    <property type="entry name" value="LACTATE UTILIZATION PROTEIN C"/>
    <property type="match status" value="1"/>
</dbReference>
<comment type="caution">
    <text evidence="2">The sequence shown here is derived from an EMBL/GenBank/DDBJ whole genome shotgun (WGS) entry which is preliminary data.</text>
</comment>
<proteinExistence type="predicted"/>
<feature type="domain" description="LUD" evidence="1">
    <location>
        <begin position="48"/>
        <end position="224"/>
    </location>
</feature>
<dbReference type="InterPro" id="IPR037171">
    <property type="entry name" value="NagB/RpiA_transferase-like"/>
</dbReference>
<evidence type="ECO:0000259" key="1">
    <source>
        <dbReference type="Pfam" id="PF02589"/>
    </source>
</evidence>